<feature type="transmembrane region" description="Helical" evidence="1">
    <location>
        <begin position="441"/>
        <end position="459"/>
    </location>
</feature>
<dbReference type="AlphaFoldDB" id="A0A1M4Y828"/>
<evidence type="ECO:0000313" key="3">
    <source>
        <dbReference type="EMBL" id="SHF01819.1"/>
    </source>
</evidence>
<gene>
    <name evidence="3" type="ORF">SAMN05444377_1038</name>
</gene>
<reference evidence="3 4" key="1">
    <citation type="submission" date="2016-11" db="EMBL/GenBank/DDBJ databases">
        <authorList>
            <person name="Jaros S."/>
            <person name="Januszkiewicz K."/>
            <person name="Wedrychowicz H."/>
        </authorList>
    </citation>
    <scope>NUCLEOTIDE SEQUENCE [LARGE SCALE GENOMIC DNA]</scope>
    <source>
        <strain evidence="3 4">DSM 25660</strain>
    </source>
</reference>
<keyword evidence="2" id="KW-0732">Signal</keyword>
<dbReference type="Pfam" id="PF13584">
    <property type="entry name" value="BatD"/>
    <property type="match status" value="2"/>
</dbReference>
<protein>
    <submittedName>
        <fullName evidence="3">Oxygen tolerance</fullName>
    </submittedName>
</protein>
<name>A0A1M4Y828_9FLAO</name>
<sequence>MKRIVTLLLVWISLTVSAQVKFEAEVSKATVSVNERFRVEFTMNVDGDNFEAPDFEESGFSVFSGPSQSIREIWNNGKGMFHKTYTFFLIAEKKGTFTIKPAAIEFNNRIYRSNPVKITVTPAVDPSNDPSTATVARNSTMYLVTEVSNSNPYVNEPITVVQKLYFSYNTDINDARDIQKPRFNDFWSQEIETDNFEPEQTVYKGKRCLSVVLKKAVLYPQKSGSLEIDPYILEVDCRVPTGRITIFGEIITMDDSRRLTSSGKTIVVKALPETNKPEKFSGAVGDFSFSVVPSKTTLKFGESLDLTLKVSGEGNLKLFQIPRLELPENWEVYDPEHVENVTTPLSGMTGSIADRYTVVPQAKGTYVLKDLRFSYFDLRSRQYRTLTSPPLTITVTDGPGLPAGGYASNARQKSDRDAFVTTPKMGPLVSAGRHDFLGSPLFFSLLLLPFMAIPLLVLVRRRKAAADADTVGKSIRMKKALVKRYLSEAGTYLQSKGPFYDALERALHNFLKAKLLLETTEMQKETIRELLLQRNAASTTVTEFIQLLESCEMARFAPSSATAIQNDYDTAIRLITELEKQLS</sequence>
<dbReference type="InterPro" id="IPR025738">
    <property type="entry name" value="BatD"/>
</dbReference>
<organism evidence="3 4">
    <name type="scientific">Flavobacterium fontis</name>
    <dbReference type="NCBI Taxonomy" id="1124188"/>
    <lineage>
        <taxon>Bacteria</taxon>
        <taxon>Pseudomonadati</taxon>
        <taxon>Bacteroidota</taxon>
        <taxon>Flavobacteriia</taxon>
        <taxon>Flavobacteriales</taxon>
        <taxon>Flavobacteriaceae</taxon>
        <taxon>Flavobacterium</taxon>
    </lineage>
</organism>
<dbReference type="EMBL" id="FQVQ01000003">
    <property type="protein sequence ID" value="SHF01819.1"/>
    <property type="molecule type" value="Genomic_DNA"/>
</dbReference>
<dbReference type="PANTHER" id="PTHR40940:SF2">
    <property type="entry name" value="BATD"/>
    <property type="match status" value="1"/>
</dbReference>
<dbReference type="PANTHER" id="PTHR40940">
    <property type="entry name" value="PROTEIN BATD-RELATED"/>
    <property type="match status" value="1"/>
</dbReference>
<evidence type="ECO:0000256" key="1">
    <source>
        <dbReference type="SAM" id="Phobius"/>
    </source>
</evidence>
<dbReference type="OrthoDB" id="2079210at2"/>
<proteinExistence type="predicted"/>
<keyword evidence="1" id="KW-0812">Transmembrane</keyword>
<feature type="signal peptide" evidence="2">
    <location>
        <begin position="1"/>
        <end position="18"/>
    </location>
</feature>
<evidence type="ECO:0000256" key="2">
    <source>
        <dbReference type="SAM" id="SignalP"/>
    </source>
</evidence>
<dbReference type="RefSeq" id="WP_073361693.1">
    <property type="nucleotide sequence ID" value="NZ_FQVQ01000003.1"/>
</dbReference>
<keyword evidence="4" id="KW-1185">Reference proteome</keyword>
<keyword evidence="1" id="KW-0472">Membrane</keyword>
<evidence type="ECO:0000313" key="4">
    <source>
        <dbReference type="Proteomes" id="UP000184147"/>
    </source>
</evidence>
<feature type="chain" id="PRO_5012815812" evidence="2">
    <location>
        <begin position="19"/>
        <end position="583"/>
    </location>
</feature>
<keyword evidence="1" id="KW-1133">Transmembrane helix</keyword>
<dbReference type="Proteomes" id="UP000184147">
    <property type="component" value="Unassembled WGS sequence"/>
</dbReference>
<dbReference type="STRING" id="1124188.SAMN05444377_1038"/>
<accession>A0A1M4Y828</accession>